<name>A0A6C0R2N1_9CAUD</name>
<sequence length="58" mass="6638">MNIAETIVKKANGDTNSVMELSNKHAVDREQDFAQEKTYYFFVDNSGIIVHNDLVETF</sequence>
<evidence type="ECO:0000313" key="2">
    <source>
        <dbReference type="Proteomes" id="UP000479357"/>
    </source>
</evidence>
<dbReference type="EMBL" id="MN877442">
    <property type="protein sequence ID" value="QHZ59774.1"/>
    <property type="molecule type" value="Genomic_DNA"/>
</dbReference>
<organism evidence="1 2">
    <name type="scientific">Alteromonas phage vB_AmeM_PT11-V22</name>
    <dbReference type="NCBI Taxonomy" id="2704031"/>
    <lineage>
        <taxon>Viruses</taxon>
        <taxon>Duplodnaviria</taxon>
        <taxon>Heunggongvirae</taxon>
        <taxon>Uroviricota</taxon>
        <taxon>Caudoviricetes</taxon>
        <taxon>Myoalterovirus</taxon>
        <taxon>Myoalterovirus PT11V22</taxon>
    </lineage>
</organism>
<protein>
    <submittedName>
        <fullName evidence="1">Uncharacterized protein</fullName>
    </submittedName>
</protein>
<keyword evidence="2" id="KW-1185">Reference proteome</keyword>
<dbReference type="Proteomes" id="UP000479357">
    <property type="component" value="Segment"/>
</dbReference>
<dbReference type="KEGG" id="vg:55626517"/>
<reference evidence="1 2" key="1">
    <citation type="submission" date="2019-12" db="EMBL/GenBank/DDBJ databases">
        <title>Alteromonas phage V22 represents a new genus of marine bacteriophages that requires a novel tail fiber chaperone for host recognition.</title>
        <authorList>
            <person name="Gonzalez-Serrano R."/>
            <person name="Dunne M."/>
            <person name="Rosselli R."/>
            <person name="Martin-Cuadrado A.-B."/>
            <person name="Grosboillot V."/>
            <person name="Zinsli L."/>
            <person name="Roda-Garcia J.J."/>
            <person name="Loessner M.J."/>
            <person name="Rodriguez-Valera F."/>
        </authorList>
    </citation>
    <scope>NUCLEOTIDE SEQUENCE [LARGE SCALE GENOMIC DNA]</scope>
</reference>
<proteinExistence type="predicted"/>
<dbReference type="GeneID" id="55626517"/>
<accession>A0A6C0R2N1</accession>
<dbReference type="RefSeq" id="YP_009855777.1">
    <property type="nucleotide sequence ID" value="NC_048847.1"/>
</dbReference>
<evidence type="ECO:0000313" key="1">
    <source>
        <dbReference type="EMBL" id="QHZ59774.1"/>
    </source>
</evidence>